<dbReference type="Pfam" id="PF14527">
    <property type="entry name" value="LAGLIDADG_WhiA"/>
    <property type="match status" value="1"/>
</dbReference>
<dbReference type="PANTHER" id="PTHR37307">
    <property type="entry name" value="CELL DIVISION PROTEIN WHIA-RELATED"/>
    <property type="match status" value="1"/>
</dbReference>
<keyword evidence="3" id="KW-0131">Cell cycle</keyword>
<dbReference type="EMBL" id="ACJX03000001">
    <property type="protein sequence ID" value="KRT36298.1"/>
    <property type="molecule type" value="Genomic_DNA"/>
</dbReference>
<dbReference type="AlphaFoldDB" id="A0A0T5XD80"/>
<dbReference type="Gene3D" id="3.10.28.10">
    <property type="entry name" value="Homing endonucleases"/>
    <property type="match status" value="1"/>
</dbReference>
<evidence type="ECO:0000259" key="5">
    <source>
        <dbReference type="Pfam" id="PF14527"/>
    </source>
</evidence>
<dbReference type="NCBIfam" id="TIGR00647">
    <property type="entry name" value="DNA_bind_WhiA"/>
    <property type="match status" value="1"/>
</dbReference>
<dbReference type="eggNOG" id="COG1481">
    <property type="taxonomic scope" value="Bacteria"/>
</dbReference>
<dbReference type="OrthoDB" id="401278at2"/>
<dbReference type="SUPFAM" id="SSF55608">
    <property type="entry name" value="Homing endonucleases"/>
    <property type="match status" value="1"/>
</dbReference>
<dbReference type="Pfam" id="PF02650">
    <property type="entry name" value="HTH_WhiA"/>
    <property type="match status" value="1"/>
</dbReference>
<evidence type="ECO:0000313" key="7">
    <source>
        <dbReference type="Proteomes" id="UP000005273"/>
    </source>
</evidence>
<dbReference type="Proteomes" id="UP000005273">
    <property type="component" value="Unassembled WGS sequence"/>
</dbReference>
<evidence type="ECO:0000256" key="3">
    <source>
        <dbReference type="ARBA" id="ARBA00023306"/>
    </source>
</evidence>
<accession>A0A0T5XD80</accession>
<evidence type="ECO:0000256" key="1">
    <source>
        <dbReference type="ARBA" id="ARBA00022618"/>
    </source>
</evidence>
<evidence type="ECO:0008006" key="8">
    <source>
        <dbReference type="Google" id="ProtNLM"/>
    </source>
</evidence>
<dbReference type="PANTHER" id="PTHR37307:SF1">
    <property type="entry name" value="CELL DIVISION PROTEIN WHIA-RELATED"/>
    <property type="match status" value="1"/>
</dbReference>
<keyword evidence="2" id="KW-0238">DNA-binding</keyword>
<name>A0A0T5XD80_9BACT</name>
<dbReference type="STRING" id="592015.HMPREF1705_03572"/>
<keyword evidence="1" id="KW-0132">Cell division</keyword>
<reference evidence="7" key="1">
    <citation type="submission" date="2012-09" db="EMBL/GenBank/DDBJ databases">
        <authorList>
            <person name="Weinstock G."/>
            <person name="Sodergren E."/>
            <person name="Clifton S."/>
            <person name="Fulton L."/>
            <person name="Fulton B."/>
            <person name="Courtney L."/>
            <person name="Fronick C."/>
            <person name="Harrison M."/>
            <person name="Strong C."/>
            <person name="Farmer C."/>
            <person name="Delehaunty K."/>
            <person name="Markovic C."/>
            <person name="Hall O."/>
            <person name="Minx P."/>
            <person name="Tomlinson C."/>
            <person name="Mitreva M."/>
            <person name="Nelson J."/>
            <person name="Hou S."/>
            <person name="Wollam A."/>
            <person name="Pepin K.H."/>
            <person name="Johnson M."/>
            <person name="Bhonagiri V."/>
            <person name="Nash W.E."/>
            <person name="Suruliraj S."/>
            <person name="Warren W."/>
            <person name="Chinwalla A."/>
            <person name="Mardis E.R."/>
            <person name="Wilson R.K."/>
        </authorList>
    </citation>
    <scope>NUCLEOTIDE SEQUENCE [LARGE SCALE GENOMIC DNA]</scope>
    <source>
        <strain evidence="7">OS1</strain>
    </source>
</reference>
<gene>
    <name evidence="6" type="ORF">HMPREF1705_03572</name>
</gene>
<proteinExistence type="predicted"/>
<protein>
    <recommendedName>
        <fullName evidence="8">Cell division protein WhiA</fullName>
    </recommendedName>
</protein>
<sequence>MERIDSIFWDEWINSVSLDKSRTDTECSGIIEGIFVKQKMNYAICASLRLYVFRRLYSLWKYTRWSDVNISSYMRVPENKKGRVKLILPIDLYEDISRSKASWAWLRGLFGSCGSIFWPKNGYHLVFRIKNDKLCEKLLAFMNAKGIKNTFRNRSGSYEVQVRSHESITTLLAGMELMKTSLMLEEKFIIRSVKSRANKQVNCDTSNIRKSLQAAEKQLYISKLLVKTGIINDLPAYMQDLVLVRLNYPSATLREVGQLLSKPVSKSTVEYRWNKLENMIKEISDIDLDAGYEGVKFSGS</sequence>
<evidence type="ECO:0000313" key="6">
    <source>
        <dbReference type="EMBL" id="KRT36298.1"/>
    </source>
</evidence>
<organism evidence="6 7">
    <name type="scientific">Acetomicrobium hydrogeniformans ATCC BAA-1850</name>
    <dbReference type="NCBI Taxonomy" id="592015"/>
    <lineage>
        <taxon>Bacteria</taxon>
        <taxon>Thermotogati</taxon>
        <taxon>Synergistota</taxon>
        <taxon>Synergistia</taxon>
        <taxon>Synergistales</taxon>
        <taxon>Acetomicrobiaceae</taxon>
        <taxon>Acetomicrobium</taxon>
    </lineage>
</organism>
<dbReference type="InterPro" id="IPR003802">
    <property type="entry name" value="Sporulation_regulator_WhiA"/>
</dbReference>
<evidence type="ECO:0000256" key="2">
    <source>
        <dbReference type="ARBA" id="ARBA00023125"/>
    </source>
</evidence>
<dbReference type="GO" id="GO:0051301">
    <property type="term" value="P:cell division"/>
    <property type="evidence" value="ECO:0007669"/>
    <property type="project" value="UniProtKB-KW"/>
</dbReference>
<keyword evidence="7" id="KW-1185">Reference proteome</keyword>
<feature type="domain" description="Sporulation regulator WhiA C-terminal" evidence="4">
    <location>
        <begin position="197"/>
        <end position="279"/>
    </location>
</feature>
<feature type="domain" description="WhiA LAGLIDADG-like" evidence="5">
    <location>
        <begin position="104"/>
        <end position="194"/>
    </location>
</feature>
<dbReference type="GO" id="GO:0003677">
    <property type="term" value="F:DNA binding"/>
    <property type="evidence" value="ECO:0007669"/>
    <property type="project" value="UniProtKB-KW"/>
</dbReference>
<dbReference type="RefSeq" id="WP_009201010.1">
    <property type="nucleotide sequence ID" value="NZ_ACJX03000001.1"/>
</dbReference>
<comment type="caution">
    <text evidence="6">The sequence shown here is derived from an EMBL/GenBank/DDBJ whole genome shotgun (WGS) entry which is preliminary data.</text>
</comment>
<dbReference type="GO" id="GO:0043937">
    <property type="term" value="P:regulation of sporulation"/>
    <property type="evidence" value="ECO:0007669"/>
    <property type="project" value="InterPro"/>
</dbReference>
<dbReference type="InterPro" id="IPR027434">
    <property type="entry name" value="Homing_endonucl"/>
</dbReference>
<dbReference type="InterPro" id="IPR023054">
    <property type="entry name" value="Sporulation_regulator_WhiA_C"/>
</dbReference>
<dbReference type="InterPro" id="IPR039518">
    <property type="entry name" value="WhiA_LAGLIDADG_dom"/>
</dbReference>
<evidence type="ECO:0000259" key="4">
    <source>
        <dbReference type="Pfam" id="PF02650"/>
    </source>
</evidence>